<gene>
    <name evidence="3" type="ORF">BASA50_010389</name>
</gene>
<dbReference type="SUPFAM" id="SSF48371">
    <property type="entry name" value="ARM repeat"/>
    <property type="match status" value="1"/>
</dbReference>
<dbReference type="InterPro" id="IPR049207">
    <property type="entry name" value="DUF4246_N"/>
</dbReference>
<protein>
    <submittedName>
        <fullName evidence="3">Uncharacterized protein</fullName>
    </submittedName>
</protein>
<feature type="domain" description="DUF4246" evidence="2">
    <location>
        <begin position="467"/>
        <end position="510"/>
    </location>
</feature>
<dbReference type="EMBL" id="JAFCIX010000484">
    <property type="protein sequence ID" value="KAH6588969.1"/>
    <property type="molecule type" value="Genomic_DNA"/>
</dbReference>
<evidence type="ECO:0000313" key="4">
    <source>
        <dbReference type="Proteomes" id="UP001648503"/>
    </source>
</evidence>
<dbReference type="Pfam" id="PF21666">
    <property type="entry name" value="DUF4246_N"/>
    <property type="match status" value="1"/>
</dbReference>
<organism evidence="3 4">
    <name type="scientific">Batrachochytrium salamandrivorans</name>
    <dbReference type="NCBI Taxonomy" id="1357716"/>
    <lineage>
        <taxon>Eukaryota</taxon>
        <taxon>Fungi</taxon>
        <taxon>Fungi incertae sedis</taxon>
        <taxon>Chytridiomycota</taxon>
        <taxon>Chytridiomycota incertae sedis</taxon>
        <taxon>Chytridiomycetes</taxon>
        <taxon>Rhizophydiales</taxon>
        <taxon>Rhizophydiales incertae sedis</taxon>
        <taxon>Batrachochytrium</taxon>
    </lineage>
</organism>
<evidence type="ECO:0000313" key="3">
    <source>
        <dbReference type="EMBL" id="KAH6588969.1"/>
    </source>
</evidence>
<dbReference type="InterPro" id="IPR016024">
    <property type="entry name" value="ARM-type_fold"/>
</dbReference>
<dbReference type="InterPro" id="IPR049192">
    <property type="entry name" value="DUF4246_C"/>
</dbReference>
<feature type="domain" description="DUF4246" evidence="1">
    <location>
        <begin position="550"/>
        <end position="921"/>
    </location>
</feature>
<dbReference type="Proteomes" id="UP001648503">
    <property type="component" value="Unassembled WGS sequence"/>
</dbReference>
<evidence type="ECO:0000259" key="1">
    <source>
        <dbReference type="Pfam" id="PF14033"/>
    </source>
</evidence>
<reference evidence="3 4" key="1">
    <citation type="submission" date="2021-02" db="EMBL/GenBank/DDBJ databases">
        <title>Variation within the Batrachochytrium salamandrivorans European outbreak.</title>
        <authorList>
            <person name="Kelly M."/>
            <person name="Pasmans F."/>
            <person name="Shea T.P."/>
            <person name="Munoz J.F."/>
            <person name="Carranza S."/>
            <person name="Cuomo C.A."/>
            <person name="Martel A."/>
        </authorList>
    </citation>
    <scope>NUCLEOTIDE SEQUENCE [LARGE SCALE GENOMIC DNA]</scope>
    <source>
        <strain evidence="3 4">AMFP18/2</strain>
    </source>
</reference>
<name>A0ABQ8EYP3_9FUNG</name>
<keyword evidence="4" id="KW-1185">Reference proteome</keyword>
<dbReference type="Pfam" id="PF14033">
    <property type="entry name" value="DUF4246"/>
    <property type="match status" value="1"/>
</dbReference>
<dbReference type="InterPro" id="IPR011989">
    <property type="entry name" value="ARM-like"/>
</dbReference>
<dbReference type="InterPro" id="IPR025340">
    <property type="entry name" value="DUF4246"/>
</dbReference>
<comment type="caution">
    <text evidence="3">The sequence shown here is derived from an EMBL/GenBank/DDBJ whole genome shotgun (WGS) entry which is preliminary data.</text>
</comment>
<dbReference type="PANTHER" id="PTHR33119">
    <property type="entry name" value="IFI3P"/>
    <property type="match status" value="1"/>
</dbReference>
<sequence length="983" mass="110496">MDTTALSRQTRAICMKYLLSLPSDPSDMEILKAEESLIELLAPFVASNTWLTTISQRLMDDGLVPVLAKLIPCKHHVLQIKALELAGHVGSKLGDHLKDEFILGDWTLAMVAELQSMHPAVRLSAAKACVVILPIASFNDHLIACFDLVFDAFCAETDPPILLELMKVVMSENCHSQFYSKMDAVVHKMGLLIGSPNIQLAVACTEHLSTIFDEFFQDDLDLFARSGMIELFVQSLRVNDRSVVAAGLKSLIYIYDDINTPKIIDQLKTMNILDVLSRLLVEYPDDTPMYHDVLKLGHHMASDMNYPPLPSAFREAIGKLVESIADENLSIAREALRVAQAMLTTSKEKGECVLLLESGGVARHLCTVLTRNIQDLQFISTLVSFVFALLNGAKDFPGSKMYTNMEDYGVVGLLQIIQKKEDPYSDLVSQINRLVMKYFPHLSDTFSSSFIPYEANSDLSLSAALPGSVMPDPRTLVELRYLEFIGSLLAKSNWWEKIHDEPISSRWRSEALAQDVSEANIDLAFEQLRSFCQHYIHKASHGSTIISPGAVERTFVMDHGVPDSVYKSLIHGVAILEDVPDYKKDWHPGTDNMVLDLIHPSLFCLVYGLTCIPSFSLRKQAFSGISWESLQHNQSVAGIPTFDRSLEFSSRRFQWLPSEFYVENDGHVSINSYINNLNPVWHPDLYKTIASVFECFVPMLENLAGTMRSNSEYIRIDDPSEGYSQCNYYDSDDDDLPVTIARPVHVPRLPKSFGGSDTLPLPISLRGRHLQVIVKLASIHLTPDKPRYNGGSWHIEGTINESIVATCLYYYEMENITSSKLSFRQAVGEDFVYEQSDYRYWEDVYGISNEETQTNQHLGSLDALPGRCIVFPNMLQHKVMPFELADPSKPGVRKILAFFLIDPSKRIVSTAHTPPQQPDWYTVCLNDTPIPAELWGDVSKHVAGTMSLEEAKLIRLELMKERSAVADTLNEDVFEQTFNLCEH</sequence>
<evidence type="ECO:0000259" key="2">
    <source>
        <dbReference type="Pfam" id="PF21666"/>
    </source>
</evidence>
<dbReference type="Gene3D" id="1.25.10.10">
    <property type="entry name" value="Leucine-rich Repeat Variant"/>
    <property type="match status" value="1"/>
</dbReference>
<proteinExistence type="predicted"/>
<dbReference type="PANTHER" id="PTHR33119:SF1">
    <property type="entry name" value="FE2OG DIOXYGENASE DOMAIN-CONTAINING PROTEIN"/>
    <property type="match status" value="1"/>
</dbReference>
<accession>A0ABQ8EYP3</accession>